<keyword evidence="9 12" id="KW-0066">ATP synthesis</keyword>
<evidence type="ECO:0000256" key="10">
    <source>
        <dbReference type="ARBA" id="ARBA00025198"/>
    </source>
</evidence>
<keyword evidence="4 12" id="KW-0812">Transmembrane</keyword>
<feature type="coiled-coil region" evidence="14">
    <location>
        <begin position="108"/>
        <end position="135"/>
    </location>
</feature>
<keyword evidence="2 12" id="KW-0813">Transport</keyword>
<evidence type="ECO:0000256" key="9">
    <source>
        <dbReference type="ARBA" id="ARBA00023310"/>
    </source>
</evidence>
<protein>
    <recommendedName>
        <fullName evidence="12">ATP synthase subunit b</fullName>
    </recommendedName>
    <alternativeName>
        <fullName evidence="12">ATP synthase F(0) sector subunit b</fullName>
    </alternativeName>
    <alternativeName>
        <fullName evidence="12">ATPase subunit I</fullName>
    </alternativeName>
    <alternativeName>
        <fullName evidence="12">F-type ATPase subunit b</fullName>
        <shortName evidence="12">F-ATPase subunit b</shortName>
    </alternativeName>
</protein>
<dbReference type="PANTHER" id="PTHR33445:SF1">
    <property type="entry name" value="ATP SYNTHASE SUBUNIT B"/>
    <property type="match status" value="1"/>
</dbReference>
<reference evidence="15 16" key="1">
    <citation type="submission" date="2019-03" db="EMBL/GenBank/DDBJ databases">
        <title>Sequencing the genomes of 1000 actinobacteria strains.</title>
        <authorList>
            <person name="Klenk H.-P."/>
        </authorList>
    </citation>
    <scope>NUCLEOTIDE SEQUENCE [LARGE SCALE GENOMIC DNA]</scope>
    <source>
        <strain evidence="15 16">DSM 18936</strain>
    </source>
</reference>
<keyword evidence="14" id="KW-0175">Coiled coil</keyword>
<evidence type="ECO:0000256" key="5">
    <source>
        <dbReference type="ARBA" id="ARBA00022781"/>
    </source>
</evidence>
<evidence type="ECO:0000256" key="13">
    <source>
        <dbReference type="RuleBase" id="RU003848"/>
    </source>
</evidence>
<comment type="similarity">
    <text evidence="1 12 13">Belongs to the ATPase B chain family.</text>
</comment>
<evidence type="ECO:0000256" key="8">
    <source>
        <dbReference type="ARBA" id="ARBA00023136"/>
    </source>
</evidence>
<proteinExistence type="inferred from homology"/>
<keyword evidence="3 12" id="KW-0138">CF(0)</keyword>
<evidence type="ECO:0000256" key="2">
    <source>
        <dbReference type="ARBA" id="ARBA00022448"/>
    </source>
</evidence>
<dbReference type="PANTHER" id="PTHR33445">
    <property type="entry name" value="ATP SYNTHASE SUBUNIT B', CHLOROPLASTIC"/>
    <property type="match status" value="1"/>
</dbReference>
<dbReference type="Pfam" id="PF00430">
    <property type="entry name" value="ATP-synt_B"/>
    <property type="match status" value="1"/>
</dbReference>
<gene>
    <name evidence="12" type="primary">atpF</name>
    <name evidence="15" type="ORF">BDK89_2564</name>
</gene>
<evidence type="ECO:0000256" key="14">
    <source>
        <dbReference type="SAM" id="Coils"/>
    </source>
</evidence>
<sequence>MLTAVVTRGVTGIDVAFLPQADGGEADLTFEESQDFCEFPFETEEEFEAELAEGHPCEEGPSPILPEVKELAWGAGSFLVFLVVMRLFLYPKLRKGMDARYAKVEEGFEQADAARAAARAEVTEYEAALATVRAEAAERVDAARATLAGERETRLAEVNAEIAAKREAAMAEARAAREAAESDVRSAVTDVTSKVLELAIGRAPTEQVESAVADVMNSEVRS</sequence>
<dbReference type="InterPro" id="IPR050059">
    <property type="entry name" value="ATP_synthase_B_chain"/>
</dbReference>
<accession>A0A4R7I344</accession>
<dbReference type="CDD" id="cd06503">
    <property type="entry name" value="ATP-synt_Fo_b"/>
    <property type="match status" value="1"/>
</dbReference>
<comment type="function">
    <text evidence="10 12">F(1)F(0) ATP synthase produces ATP from ADP in the presence of a proton or sodium gradient. F-type ATPases consist of two structural domains, F(1) containing the extramembraneous catalytic core and F(0) containing the membrane proton channel, linked together by a central stalk and a peripheral stalk. During catalysis, ATP synthesis in the catalytic domain of F(1) is coupled via a rotary mechanism of the central stalk subunits to proton translocation.</text>
</comment>
<evidence type="ECO:0000256" key="7">
    <source>
        <dbReference type="ARBA" id="ARBA00023065"/>
    </source>
</evidence>
<keyword evidence="7 12" id="KW-0406">Ion transport</keyword>
<feature type="transmembrane region" description="Helical" evidence="12">
    <location>
        <begin position="71"/>
        <end position="90"/>
    </location>
</feature>
<dbReference type="EMBL" id="SOAU01000001">
    <property type="protein sequence ID" value="TDT16963.1"/>
    <property type="molecule type" value="Genomic_DNA"/>
</dbReference>
<name>A0A4R7I344_9ACTN</name>
<dbReference type="GO" id="GO:0045259">
    <property type="term" value="C:proton-transporting ATP synthase complex"/>
    <property type="evidence" value="ECO:0007669"/>
    <property type="project" value="UniProtKB-KW"/>
</dbReference>
<dbReference type="GO" id="GO:0005886">
    <property type="term" value="C:plasma membrane"/>
    <property type="evidence" value="ECO:0007669"/>
    <property type="project" value="UniProtKB-SubCell"/>
</dbReference>
<evidence type="ECO:0000256" key="4">
    <source>
        <dbReference type="ARBA" id="ARBA00022692"/>
    </source>
</evidence>
<dbReference type="GO" id="GO:0046933">
    <property type="term" value="F:proton-transporting ATP synthase activity, rotational mechanism"/>
    <property type="evidence" value="ECO:0007669"/>
    <property type="project" value="UniProtKB-UniRule"/>
</dbReference>
<organism evidence="15 16">
    <name type="scientific">Ilumatobacter fluminis</name>
    <dbReference type="NCBI Taxonomy" id="467091"/>
    <lineage>
        <taxon>Bacteria</taxon>
        <taxon>Bacillati</taxon>
        <taxon>Actinomycetota</taxon>
        <taxon>Acidimicrobiia</taxon>
        <taxon>Acidimicrobiales</taxon>
        <taxon>Ilumatobacteraceae</taxon>
        <taxon>Ilumatobacter</taxon>
    </lineage>
</organism>
<dbReference type="HAMAP" id="MF_01398">
    <property type="entry name" value="ATP_synth_b_bprime"/>
    <property type="match status" value="1"/>
</dbReference>
<keyword evidence="6 12" id="KW-1133">Transmembrane helix</keyword>
<evidence type="ECO:0000256" key="3">
    <source>
        <dbReference type="ARBA" id="ARBA00022547"/>
    </source>
</evidence>
<dbReference type="Proteomes" id="UP000294558">
    <property type="component" value="Unassembled WGS sequence"/>
</dbReference>
<dbReference type="InterPro" id="IPR002146">
    <property type="entry name" value="ATP_synth_b/b'su_bac/chlpt"/>
</dbReference>
<evidence type="ECO:0000313" key="16">
    <source>
        <dbReference type="Proteomes" id="UP000294558"/>
    </source>
</evidence>
<evidence type="ECO:0000256" key="11">
    <source>
        <dbReference type="ARBA" id="ARBA00037847"/>
    </source>
</evidence>
<evidence type="ECO:0000256" key="12">
    <source>
        <dbReference type="HAMAP-Rule" id="MF_01398"/>
    </source>
</evidence>
<comment type="caution">
    <text evidence="15">The sequence shown here is derived from an EMBL/GenBank/DDBJ whole genome shotgun (WGS) entry which is preliminary data.</text>
</comment>
<comment type="function">
    <text evidence="12">Component of the F(0) channel, it forms part of the peripheral stalk, linking F(1) to F(0).</text>
</comment>
<evidence type="ECO:0000256" key="1">
    <source>
        <dbReference type="ARBA" id="ARBA00005513"/>
    </source>
</evidence>
<comment type="subcellular location">
    <subcellularLocation>
        <location evidence="12">Cell membrane</location>
        <topology evidence="12">Single-pass membrane protein</topology>
    </subcellularLocation>
    <subcellularLocation>
        <location evidence="11">Endomembrane system</location>
        <topology evidence="11">Single-pass membrane protein</topology>
    </subcellularLocation>
</comment>
<keyword evidence="5 12" id="KW-0375">Hydrogen ion transport</keyword>
<dbReference type="GO" id="GO:0012505">
    <property type="term" value="C:endomembrane system"/>
    <property type="evidence" value="ECO:0007669"/>
    <property type="project" value="UniProtKB-SubCell"/>
</dbReference>
<dbReference type="GO" id="GO:0046961">
    <property type="term" value="F:proton-transporting ATPase activity, rotational mechanism"/>
    <property type="evidence" value="ECO:0007669"/>
    <property type="project" value="TreeGrafter"/>
</dbReference>
<dbReference type="AlphaFoldDB" id="A0A4R7I344"/>
<keyword evidence="16" id="KW-1185">Reference proteome</keyword>
<evidence type="ECO:0000256" key="6">
    <source>
        <dbReference type="ARBA" id="ARBA00022989"/>
    </source>
</evidence>
<comment type="subunit">
    <text evidence="12">F-type ATPases have 2 components, F(1) - the catalytic core - and F(0) - the membrane proton channel. F(1) has five subunits: alpha(3), beta(3), gamma(1), delta(1), epsilon(1). F(0) has three main subunits: a(1), b(2) and c(10-14). The alpha and beta chains form an alternating ring which encloses part of the gamma chain. F(1) is attached to F(0) by a central stalk formed by the gamma and epsilon chains, while a peripheral stalk is formed by the delta and b chains.</text>
</comment>
<keyword evidence="12" id="KW-1003">Cell membrane</keyword>
<keyword evidence="8 12" id="KW-0472">Membrane</keyword>
<evidence type="ECO:0000313" key="15">
    <source>
        <dbReference type="EMBL" id="TDT16963.1"/>
    </source>
</evidence>